<keyword evidence="4" id="KW-1185">Reference proteome</keyword>
<accession>A0ABR6RLQ1</accession>
<dbReference type="Proteomes" id="UP000562492">
    <property type="component" value="Unassembled WGS sequence"/>
</dbReference>
<feature type="transmembrane region" description="Helical" evidence="2">
    <location>
        <begin position="28"/>
        <end position="53"/>
    </location>
</feature>
<feature type="region of interest" description="Disordered" evidence="1">
    <location>
        <begin position="149"/>
        <end position="178"/>
    </location>
</feature>
<dbReference type="RefSeq" id="WP_184711732.1">
    <property type="nucleotide sequence ID" value="NZ_JACHKZ010000054.1"/>
</dbReference>
<keyword evidence="2" id="KW-0472">Membrane</keyword>
<dbReference type="EMBL" id="JACHKZ010000054">
    <property type="protein sequence ID" value="MBB6580084.1"/>
    <property type="molecule type" value="Genomic_DNA"/>
</dbReference>
<dbReference type="PROSITE" id="PS00409">
    <property type="entry name" value="PROKAR_NTER_METHYL"/>
    <property type="match status" value="1"/>
</dbReference>
<dbReference type="Pfam" id="PF07963">
    <property type="entry name" value="N_methyl"/>
    <property type="match status" value="1"/>
</dbReference>
<dbReference type="NCBIfam" id="TIGR02532">
    <property type="entry name" value="IV_pilin_GFxxxE"/>
    <property type="match status" value="1"/>
</dbReference>
<protein>
    <submittedName>
        <fullName evidence="3">Type IV pilus assembly protein PilW</fullName>
    </submittedName>
</protein>
<comment type="caution">
    <text evidence="3">The sequence shown here is derived from an EMBL/GenBank/DDBJ whole genome shotgun (WGS) entry which is preliminary data.</text>
</comment>
<dbReference type="Pfam" id="PF16074">
    <property type="entry name" value="PilW"/>
    <property type="match status" value="1"/>
</dbReference>
<gene>
    <name evidence="3" type="ORF">HNP33_004210</name>
</gene>
<dbReference type="InterPro" id="IPR012902">
    <property type="entry name" value="N_methyl_site"/>
</dbReference>
<keyword evidence="2" id="KW-1133">Transmembrane helix</keyword>
<evidence type="ECO:0000313" key="3">
    <source>
        <dbReference type="EMBL" id="MBB6580084.1"/>
    </source>
</evidence>
<keyword evidence="2" id="KW-0812">Transmembrane</keyword>
<name>A0ABR6RLQ1_9BURK</name>
<organism evidence="3 4">
    <name type="scientific">Comamonas odontotermitis</name>
    <dbReference type="NCBI Taxonomy" id="379895"/>
    <lineage>
        <taxon>Bacteria</taxon>
        <taxon>Pseudomonadati</taxon>
        <taxon>Pseudomonadota</taxon>
        <taxon>Betaproteobacteria</taxon>
        <taxon>Burkholderiales</taxon>
        <taxon>Comamonadaceae</taxon>
        <taxon>Comamonas</taxon>
    </lineage>
</organism>
<evidence type="ECO:0000313" key="4">
    <source>
        <dbReference type="Proteomes" id="UP000562492"/>
    </source>
</evidence>
<sequence length="320" mass="34376">MSKIEAIIDRHKAHINQRSQKGLGQRGVSLIELMVGIAIGLLVIAVAGGALMVSRGISGTVSDANTIQQQAAFAFRTIGLQLRQAGSLYLNLNPKSNTNTAIDLYAVPVAFETKAISSDADRSFTPKVDTVSGSDNALNLGYRRYKETVYPEKSSDPATQSLSRDCLGGPEDKDTADNNSYMRLESRFALDGTDLRCTGTSGTSQVIVNNVANFRIRYLLQDSASTGSPKIRYVDATGVGANWGRVTGVEVCLVLFGNERMSLPESNYTDCDGATKVDMSRATSTDMNGNALGTARAGRIHMTFRNVYQIRSQGLVGSVL</sequence>
<proteinExistence type="predicted"/>
<evidence type="ECO:0000256" key="2">
    <source>
        <dbReference type="SAM" id="Phobius"/>
    </source>
</evidence>
<reference evidence="3 4" key="1">
    <citation type="submission" date="2020-08" db="EMBL/GenBank/DDBJ databases">
        <title>Functional genomics of gut bacteria from endangered species of beetles.</title>
        <authorList>
            <person name="Carlos-Shanley C."/>
        </authorList>
    </citation>
    <scope>NUCLEOTIDE SEQUENCE [LARGE SCALE GENOMIC DNA]</scope>
    <source>
        <strain evidence="3 4">S00124</strain>
    </source>
</reference>
<evidence type="ECO:0000256" key="1">
    <source>
        <dbReference type="SAM" id="MobiDB-lite"/>
    </source>
</evidence>
<dbReference type="InterPro" id="IPR032092">
    <property type="entry name" value="PilW"/>
</dbReference>